<name>A0ABV7URD3_9GAMM</name>
<organism evidence="1 2">
    <name type="scientific">Luteimonas notoginsengisoli</name>
    <dbReference type="NCBI Taxonomy" id="1578200"/>
    <lineage>
        <taxon>Bacteria</taxon>
        <taxon>Pseudomonadati</taxon>
        <taxon>Pseudomonadota</taxon>
        <taxon>Gammaproteobacteria</taxon>
        <taxon>Lysobacterales</taxon>
        <taxon>Lysobacteraceae</taxon>
        <taxon>Luteimonas</taxon>
    </lineage>
</organism>
<protein>
    <recommendedName>
        <fullName evidence="3">Phage tail protein</fullName>
    </recommendedName>
</protein>
<sequence>MARESITAARTSNRAIGARVRARLSGLSEAALNRSIQRTLAGAKRRFEPAAKRVIRDSYGVKARDLSGKFSVRTGLDDDGEYVALAAGTKGIPLLSFGGRWRGPARRKGRWAPAATAEVRKGDRKTYSSAFIATINGTRRLVARQLVRGAGGARDPRNRLRTLTGPSPVQMVEGDNDRNAQAIADEVNTFMADELARQVLLSRGSK</sequence>
<comment type="caution">
    <text evidence="1">The sequence shown here is derived from an EMBL/GenBank/DDBJ whole genome shotgun (WGS) entry which is preliminary data.</text>
</comment>
<evidence type="ECO:0000313" key="2">
    <source>
        <dbReference type="Proteomes" id="UP001595724"/>
    </source>
</evidence>
<dbReference type="EMBL" id="JBHRYF010000001">
    <property type="protein sequence ID" value="MFC3659038.1"/>
    <property type="molecule type" value="Genomic_DNA"/>
</dbReference>
<dbReference type="RefSeq" id="WP_386706024.1">
    <property type="nucleotide sequence ID" value="NZ_JBHRYF010000001.1"/>
</dbReference>
<evidence type="ECO:0008006" key="3">
    <source>
        <dbReference type="Google" id="ProtNLM"/>
    </source>
</evidence>
<proteinExistence type="predicted"/>
<dbReference type="Proteomes" id="UP001595724">
    <property type="component" value="Unassembled WGS sequence"/>
</dbReference>
<accession>A0ABV7URD3</accession>
<gene>
    <name evidence="1" type="ORF">ACFOM9_02960</name>
</gene>
<evidence type="ECO:0000313" key="1">
    <source>
        <dbReference type="EMBL" id="MFC3659038.1"/>
    </source>
</evidence>
<keyword evidence="2" id="KW-1185">Reference proteome</keyword>
<reference evidence="2" key="1">
    <citation type="journal article" date="2019" name="Int. J. Syst. Evol. Microbiol.">
        <title>The Global Catalogue of Microorganisms (GCM) 10K type strain sequencing project: providing services to taxonomists for standard genome sequencing and annotation.</title>
        <authorList>
            <consortium name="The Broad Institute Genomics Platform"/>
            <consortium name="The Broad Institute Genome Sequencing Center for Infectious Disease"/>
            <person name="Wu L."/>
            <person name="Ma J."/>
        </authorList>
    </citation>
    <scope>NUCLEOTIDE SEQUENCE [LARGE SCALE GENOMIC DNA]</scope>
    <source>
        <strain evidence="2">KCTC 42211</strain>
    </source>
</reference>